<dbReference type="EMBL" id="AFYH01238343">
    <property type="status" value="NOT_ANNOTATED_CDS"/>
    <property type="molecule type" value="Genomic_DNA"/>
</dbReference>
<keyword evidence="3" id="KW-0963">Cytoplasm</keyword>
<dbReference type="GO" id="GO:0012505">
    <property type="term" value="C:endomembrane system"/>
    <property type="evidence" value="ECO:0007669"/>
    <property type="project" value="UniProtKB-SubCell"/>
</dbReference>
<dbReference type="PROSITE" id="PS00018">
    <property type="entry name" value="EF_HAND_1"/>
    <property type="match status" value="1"/>
</dbReference>
<accession>H2ZS60</accession>
<dbReference type="Proteomes" id="UP000008672">
    <property type="component" value="Unassembled WGS sequence"/>
</dbReference>
<dbReference type="eggNOG" id="KOG0037">
    <property type="taxonomic scope" value="Eukaryota"/>
</dbReference>
<keyword evidence="7" id="KW-0472">Membrane</keyword>
<organism evidence="9 10">
    <name type="scientific">Latimeria chalumnae</name>
    <name type="common">Coelacanth</name>
    <dbReference type="NCBI Taxonomy" id="7897"/>
    <lineage>
        <taxon>Eukaryota</taxon>
        <taxon>Metazoa</taxon>
        <taxon>Chordata</taxon>
        <taxon>Craniata</taxon>
        <taxon>Vertebrata</taxon>
        <taxon>Euteleostomi</taxon>
        <taxon>Coelacanthiformes</taxon>
        <taxon>Coelacanthidae</taxon>
        <taxon>Latimeria</taxon>
    </lineage>
</organism>
<proteinExistence type="predicted"/>
<keyword evidence="10" id="KW-1185">Reference proteome</keyword>
<comment type="subcellular location">
    <subcellularLocation>
        <location evidence="2">Cytoplasm</location>
    </subcellularLocation>
    <subcellularLocation>
        <location evidence="1">Endomembrane system</location>
    </subcellularLocation>
</comment>
<dbReference type="Ensembl" id="ENSLACT00000000233.1">
    <property type="protein sequence ID" value="ENSLACP00000000231.1"/>
    <property type="gene ID" value="ENSLACG00000000210.1"/>
</dbReference>
<dbReference type="PROSITE" id="PS50222">
    <property type="entry name" value="EF_HAND_2"/>
    <property type="match status" value="1"/>
</dbReference>
<dbReference type="GeneTree" id="ENSGT00940000167628"/>
<dbReference type="InterPro" id="IPR011992">
    <property type="entry name" value="EF-hand-dom_pair"/>
</dbReference>
<dbReference type="InterPro" id="IPR002048">
    <property type="entry name" value="EF_hand_dom"/>
</dbReference>
<dbReference type="STRING" id="7897.ENSLACP00000000231"/>
<dbReference type="SMART" id="SM00054">
    <property type="entry name" value="EFh"/>
    <property type="match status" value="2"/>
</dbReference>
<dbReference type="SUPFAM" id="SSF47473">
    <property type="entry name" value="EF-hand"/>
    <property type="match status" value="1"/>
</dbReference>
<keyword evidence="6" id="KW-0106">Calcium</keyword>
<evidence type="ECO:0000256" key="2">
    <source>
        <dbReference type="ARBA" id="ARBA00004496"/>
    </source>
</evidence>
<reference evidence="10" key="1">
    <citation type="submission" date="2011-08" db="EMBL/GenBank/DDBJ databases">
        <title>The draft genome of Latimeria chalumnae.</title>
        <authorList>
            <person name="Di Palma F."/>
            <person name="Alfoldi J."/>
            <person name="Johnson J."/>
            <person name="Berlin A."/>
            <person name="Gnerre S."/>
            <person name="Jaffe D."/>
            <person name="MacCallum I."/>
            <person name="Young S."/>
            <person name="Walker B.J."/>
            <person name="Lander E."/>
            <person name="Lindblad-Toh K."/>
        </authorList>
    </citation>
    <scope>NUCLEOTIDE SEQUENCE [LARGE SCALE GENOMIC DNA]</scope>
    <source>
        <strain evidence="10">Wild caught</strain>
    </source>
</reference>
<feature type="domain" description="EF-hand" evidence="8">
    <location>
        <begin position="97"/>
        <end position="132"/>
    </location>
</feature>
<gene>
    <name evidence="9" type="primary">LOC102351466</name>
</gene>
<dbReference type="OMA" id="LNQFIYC"/>
<dbReference type="HOGENOM" id="CLU_051357_4_0_1"/>
<dbReference type="PANTHER" id="PTHR46735">
    <property type="entry name" value="CALPAIN, SMALL SUBUNIT 1 A-RELATED"/>
    <property type="match status" value="1"/>
</dbReference>
<evidence type="ECO:0000256" key="6">
    <source>
        <dbReference type="ARBA" id="ARBA00022837"/>
    </source>
</evidence>
<protein>
    <recommendedName>
        <fullName evidence="8">EF-hand domain-containing protein</fullName>
    </recommendedName>
</protein>
<dbReference type="GO" id="GO:0005737">
    <property type="term" value="C:cytoplasm"/>
    <property type="evidence" value="ECO:0007669"/>
    <property type="project" value="UniProtKB-SubCell"/>
</dbReference>
<evidence type="ECO:0000256" key="3">
    <source>
        <dbReference type="ARBA" id="ARBA00022490"/>
    </source>
</evidence>
<dbReference type="InParanoid" id="H2ZS60"/>
<evidence type="ECO:0000313" key="9">
    <source>
        <dbReference type="Ensembl" id="ENSLACP00000000231.1"/>
    </source>
</evidence>
<evidence type="ECO:0000256" key="5">
    <source>
        <dbReference type="ARBA" id="ARBA00022737"/>
    </source>
</evidence>
<dbReference type="GO" id="GO:0005509">
    <property type="term" value="F:calcium ion binding"/>
    <property type="evidence" value="ECO:0007669"/>
    <property type="project" value="InterPro"/>
</dbReference>
<dbReference type="Gene3D" id="1.10.238.10">
    <property type="entry name" value="EF-hand"/>
    <property type="match status" value="1"/>
</dbReference>
<dbReference type="EMBL" id="AFYH01238344">
    <property type="status" value="NOT_ANNOTATED_CDS"/>
    <property type="molecule type" value="Genomic_DNA"/>
</dbReference>
<dbReference type="FunCoup" id="H2ZS60">
    <property type="interactions" value="781"/>
</dbReference>
<dbReference type="Bgee" id="ENSLACG00000000210">
    <property type="expression patterns" value="Expressed in pelvic fin and 6 other cell types or tissues"/>
</dbReference>
<evidence type="ECO:0000313" key="10">
    <source>
        <dbReference type="Proteomes" id="UP000008672"/>
    </source>
</evidence>
<reference evidence="9" key="2">
    <citation type="submission" date="2025-08" db="UniProtKB">
        <authorList>
            <consortium name="Ensembl"/>
        </authorList>
    </citation>
    <scope>IDENTIFICATION</scope>
</reference>
<reference evidence="9" key="3">
    <citation type="submission" date="2025-09" db="UniProtKB">
        <authorList>
            <consortium name="Ensembl"/>
        </authorList>
    </citation>
    <scope>IDENTIFICATION</scope>
</reference>
<dbReference type="Gene3D" id="6.10.140.900">
    <property type="match status" value="1"/>
</dbReference>
<evidence type="ECO:0000256" key="7">
    <source>
        <dbReference type="ARBA" id="ARBA00023136"/>
    </source>
</evidence>
<evidence type="ECO:0000259" key="8">
    <source>
        <dbReference type="PROSITE" id="PS50222"/>
    </source>
</evidence>
<name>H2ZS60_LATCH</name>
<keyword evidence="5" id="KW-0677">Repeat</keyword>
<evidence type="ECO:0000256" key="4">
    <source>
        <dbReference type="ARBA" id="ARBA00022723"/>
    </source>
</evidence>
<sequence>MAYPGGYPGGFGATYGAAPGAPGIHGQAQDPLFGYFSAVAGSDGQIDASELQMCLTQSGISGGYKPFNLETCRLMIGMLDRDFSGKMGFNEFKELWTALNGWKQNFMGFDRDQSGTVEPQELHQAITSMGYRLSPQAFNVIVHRYGINGKVAFDDFVACCVKLRVLTGIEFTYLFKSLPAYNLFSVCGFVCFFNLKWQCWL</sequence>
<keyword evidence="4" id="KW-0479">Metal-binding</keyword>
<dbReference type="PANTHER" id="PTHR46735:SF7">
    <property type="entry name" value="SORCIN"/>
    <property type="match status" value="1"/>
</dbReference>
<evidence type="ECO:0000256" key="1">
    <source>
        <dbReference type="ARBA" id="ARBA00004308"/>
    </source>
</evidence>
<dbReference type="InterPro" id="IPR018247">
    <property type="entry name" value="EF_Hand_1_Ca_BS"/>
</dbReference>
<dbReference type="AlphaFoldDB" id="H2ZS60"/>
<dbReference type="Pfam" id="PF13833">
    <property type="entry name" value="EF-hand_8"/>
    <property type="match status" value="1"/>
</dbReference>